<proteinExistence type="predicted"/>
<comment type="caution">
    <text evidence="3">The sequence shown here is derived from an EMBL/GenBank/DDBJ whole genome shotgun (WGS) entry which is preliminary data.</text>
</comment>
<dbReference type="Pfam" id="PF11382">
    <property type="entry name" value="MctB"/>
    <property type="match status" value="1"/>
</dbReference>
<sequence length="343" mass="34859">MIDFRYHLVSLISVFLALAVGVILGAGPLQGAIGDQLTDQVATLRDERNTLREELDEAQTEAGEQREFVEAAGQQLVSGSLAGQRVAVVDVDEVSDSTEQGVLDQLEEAGARVVAHESLTAAWTSADDATLRDTVAGGLRDRLDDLEGDDAEGDVITEESTTPELLGAALTVALTDADPTDPSARSAEAETLQGLLEQFGLVDVETAPEAPADAILLLSGGDKGADDAETQDADPATTGIGALTTLAGTAAELAPAVVAGPTTQEGDLVSSVRADDELVDTVTTVSGIEQVTGQIVVPLAVAAQQSGTVDQYGFEEGATVLPPEAGAPGGSDAASGTGEGQGK</sequence>
<feature type="compositionally biased region" description="Low complexity" evidence="2">
    <location>
        <begin position="322"/>
        <end position="336"/>
    </location>
</feature>
<reference evidence="3 4" key="1">
    <citation type="journal article" date="2019" name="Int. J. Syst. Evol. Microbiol.">
        <title>The Global Catalogue of Microorganisms (GCM) 10K type strain sequencing project: providing services to taxonomists for standard genome sequencing and annotation.</title>
        <authorList>
            <consortium name="The Broad Institute Genomics Platform"/>
            <consortium name="The Broad Institute Genome Sequencing Center for Infectious Disease"/>
            <person name="Wu L."/>
            <person name="Ma J."/>
        </authorList>
    </citation>
    <scope>NUCLEOTIDE SEQUENCE [LARGE SCALE GENOMIC DNA]</scope>
    <source>
        <strain evidence="3 4">JCM 15589</strain>
    </source>
</reference>
<dbReference type="Proteomes" id="UP001501138">
    <property type="component" value="Unassembled WGS sequence"/>
</dbReference>
<accession>A0ABN2JWM8</accession>
<dbReference type="InterPro" id="IPR021522">
    <property type="entry name" value="MctB"/>
</dbReference>
<feature type="region of interest" description="Disordered" evidence="2">
    <location>
        <begin position="316"/>
        <end position="343"/>
    </location>
</feature>
<evidence type="ECO:0000313" key="4">
    <source>
        <dbReference type="Proteomes" id="UP001501138"/>
    </source>
</evidence>
<feature type="coiled-coil region" evidence="1">
    <location>
        <begin position="34"/>
        <end position="61"/>
    </location>
</feature>
<evidence type="ECO:0000313" key="3">
    <source>
        <dbReference type="EMBL" id="GAA1741515.1"/>
    </source>
</evidence>
<dbReference type="EMBL" id="BAAAPM010000011">
    <property type="protein sequence ID" value="GAA1741515.1"/>
    <property type="molecule type" value="Genomic_DNA"/>
</dbReference>
<protein>
    <submittedName>
        <fullName evidence="3">Copper transporter</fullName>
    </submittedName>
</protein>
<gene>
    <name evidence="3" type="ORF">GCM10009809_41220</name>
</gene>
<evidence type="ECO:0000256" key="1">
    <source>
        <dbReference type="SAM" id="Coils"/>
    </source>
</evidence>
<keyword evidence="1" id="KW-0175">Coiled coil</keyword>
<dbReference type="RefSeq" id="WP_344250823.1">
    <property type="nucleotide sequence ID" value="NZ_BAAAPM010000011.1"/>
</dbReference>
<organism evidence="3 4">
    <name type="scientific">Isoptericola hypogeus</name>
    <dbReference type="NCBI Taxonomy" id="300179"/>
    <lineage>
        <taxon>Bacteria</taxon>
        <taxon>Bacillati</taxon>
        <taxon>Actinomycetota</taxon>
        <taxon>Actinomycetes</taxon>
        <taxon>Micrococcales</taxon>
        <taxon>Promicromonosporaceae</taxon>
        <taxon>Isoptericola</taxon>
    </lineage>
</organism>
<keyword evidence="4" id="KW-1185">Reference proteome</keyword>
<name>A0ABN2JWM8_9MICO</name>
<evidence type="ECO:0000256" key="2">
    <source>
        <dbReference type="SAM" id="MobiDB-lite"/>
    </source>
</evidence>